<organism evidence="1">
    <name type="scientific">Lygus hesperus</name>
    <name type="common">Western plant bug</name>
    <dbReference type="NCBI Taxonomy" id="30085"/>
    <lineage>
        <taxon>Eukaryota</taxon>
        <taxon>Metazoa</taxon>
        <taxon>Ecdysozoa</taxon>
        <taxon>Arthropoda</taxon>
        <taxon>Hexapoda</taxon>
        <taxon>Insecta</taxon>
        <taxon>Pterygota</taxon>
        <taxon>Neoptera</taxon>
        <taxon>Paraneoptera</taxon>
        <taxon>Hemiptera</taxon>
        <taxon>Heteroptera</taxon>
        <taxon>Panheteroptera</taxon>
        <taxon>Cimicomorpha</taxon>
        <taxon>Miridae</taxon>
        <taxon>Mirini</taxon>
        <taxon>Lygus</taxon>
    </lineage>
</organism>
<protein>
    <submittedName>
        <fullName evidence="1">Deleted in lung and esophageal cancer protein 1</fullName>
    </submittedName>
</protein>
<dbReference type="Gene3D" id="2.60.40.10">
    <property type="entry name" value="Immunoglobulins"/>
    <property type="match status" value="1"/>
</dbReference>
<gene>
    <name evidence="1" type="primary">DLEC1_0</name>
    <name evidence="1" type="ORF">CM83_4693</name>
</gene>
<evidence type="ECO:0000313" key="2">
    <source>
        <dbReference type="EMBL" id="JAG56645.1"/>
    </source>
</evidence>
<dbReference type="InterPro" id="IPR013783">
    <property type="entry name" value="Ig-like_fold"/>
</dbReference>
<accession>A0A0A9WHH6</accession>
<dbReference type="EMBL" id="GBRD01009176">
    <property type="protein sequence ID" value="JAG56645.1"/>
    <property type="molecule type" value="Transcribed_RNA"/>
</dbReference>
<dbReference type="AlphaFoldDB" id="A0A0A9WHH6"/>
<sequence length="264" mass="29765">MDPLVLRMETKIEISPLRTLNNENTVFVYKVRAFEVTQSTNKVYEEGRVYLFQNVSDSISQVTFSATGNLFIIKAVINGEVRNNEGPGINVVVRPGEIVELSTVLRISEGDMRQLICSKGGYADEQYPLTTIVITHRDALQQVIPIYINVQDSKLELSVTSLDFGDVLLRDSKVLPVRIRCREGEEKFSCKIVSRYKGVLRVSPNIGEVTQHKSVILDVIFTPKECLSYYGMLVVTTSTDAMNKVVLLFGKGSWNYRNHQRLAP</sequence>
<dbReference type="EMBL" id="GBHO01037641">
    <property type="protein sequence ID" value="JAG05963.1"/>
    <property type="molecule type" value="Transcribed_RNA"/>
</dbReference>
<reference evidence="2" key="3">
    <citation type="submission" date="2014-09" db="EMBL/GenBank/DDBJ databases">
        <authorList>
            <person name="Magalhaes I.L.F."/>
            <person name="Oliveira U."/>
            <person name="Santos F.R."/>
            <person name="Vidigal T.H.D.A."/>
            <person name="Brescovit A.D."/>
            <person name="Santos A.J."/>
        </authorList>
    </citation>
    <scope>NUCLEOTIDE SEQUENCE</scope>
</reference>
<evidence type="ECO:0000313" key="1">
    <source>
        <dbReference type="EMBL" id="JAG05963.1"/>
    </source>
</evidence>
<name>A0A0A9WHH6_LYGHE</name>
<reference evidence="1" key="2">
    <citation type="submission" date="2014-07" db="EMBL/GenBank/DDBJ databases">
        <authorList>
            <person name="Hull J."/>
        </authorList>
    </citation>
    <scope>NUCLEOTIDE SEQUENCE</scope>
</reference>
<reference evidence="1" key="1">
    <citation type="journal article" date="2014" name="PLoS ONE">
        <title>Transcriptome-Based Identification of ABC Transporters in the Western Tarnished Plant Bug Lygus hesperus.</title>
        <authorList>
            <person name="Hull J.J."/>
            <person name="Chaney K."/>
            <person name="Geib S.M."/>
            <person name="Fabrick J.A."/>
            <person name="Brent C.S."/>
            <person name="Walsh D."/>
            <person name="Lavine L.C."/>
        </authorList>
    </citation>
    <scope>NUCLEOTIDE SEQUENCE</scope>
</reference>
<proteinExistence type="predicted"/>